<comment type="caution">
    <text evidence="1">The sequence shown here is derived from an EMBL/GenBank/DDBJ whole genome shotgun (WGS) entry which is preliminary data.</text>
</comment>
<protein>
    <submittedName>
        <fullName evidence="1">Uncharacterized protein</fullName>
    </submittedName>
</protein>
<reference evidence="1" key="1">
    <citation type="submission" date="2020-09" db="EMBL/GenBank/DDBJ databases">
        <title>Draft Genome Sequence of Paenibacillus sp. WST5.</title>
        <authorList>
            <person name="Bao Z."/>
        </authorList>
    </citation>
    <scope>NUCLEOTIDE SEQUENCE</scope>
    <source>
        <strain evidence="1">WST5</strain>
    </source>
</reference>
<organism evidence="1 2">
    <name type="scientific">Paenibacillus sedimenti</name>
    <dbReference type="NCBI Taxonomy" id="2770274"/>
    <lineage>
        <taxon>Bacteria</taxon>
        <taxon>Bacillati</taxon>
        <taxon>Bacillota</taxon>
        <taxon>Bacilli</taxon>
        <taxon>Bacillales</taxon>
        <taxon>Paenibacillaceae</taxon>
        <taxon>Paenibacillus</taxon>
    </lineage>
</organism>
<evidence type="ECO:0000313" key="1">
    <source>
        <dbReference type="EMBL" id="MBD0381075.1"/>
    </source>
</evidence>
<keyword evidence="2" id="KW-1185">Reference proteome</keyword>
<dbReference type="EMBL" id="JACVVD010000004">
    <property type="protein sequence ID" value="MBD0381075.1"/>
    <property type="molecule type" value="Genomic_DNA"/>
</dbReference>
<gene>
    <name evidence="1" type="ORF">ICC18_13200</name>
</gene>
<dbReference type="RefSeq" id="WP_188174883.1">
    <property type="nucleotide sequence ID" value="NZ_JACVVD010000004.1"/>
</dbReference>
<evidence type="ECO:0000313" key="2">
    <source>
        <dbReference type="Proteomes" id="UP000650466"/>
    </source>
</evidence>
<dbReference type="AlphaFoldDB" id="A0A926KNP2"/>
<sequence length="356" mass="41602">MASILLRPDLKTAGGEVCDIMCNEEFVGTLTLVYRESDRLTGSVQLEEQSISAEDKQQVYGFLQTYIQNLVDALGIRECEVLVTYSDYDFIIATDHAMQQPLSEWESKDYSEHDDEMDYEWVRDENRFDDIDPDNHDEVDMVEERKWQLGYELVIVSEKRNRVEYHIYDRESEMVAEAILHVYGTDVIGDIEWKFDPFDEEMDHVSELIVADFDEDETDTFIINMNYNGETIDTIELTHIDLLEEEDSIWSDLQTPNRDDYTVVLARDDGDTLTYEIYQQSHGGLPIGTATVDISERQLTGFIDFRHPGDSDDRELIATLLLEELDKEKEYETFNLSMLYRNKLIDEILFETEHIH</sequence>
<accession>A0A926KNP2</accession>
<name>A0A926KNP2_9BACL</name>
<dbReference type="Proteomes" id="UP000650466">
    <property type="component" value="Unassembled WGS sequence"/>
</dbReference>
<proteinExistence type="predicted"/>